<keyword evidence="3 10" id="KW-0813">Transport</keyword>
<evidence type="ECO:0000256" key="7">
    <source>
        <dbReference type="ARBA" id="ARBA00023055"/>
    </source>
</evidence>
<dbReference type="GO" id="GO:0097036">
    <property type="term" value="P:regulation of plasma membrane sterol distribution"/>
    <property type="evidence" value="ECO:0007669"/>
    <property type="project" value="UniProtKB-UniRule"/>
</dbReference>
<dbReference type="Proteomes" id="UP001107558">
    <property type="component" value="Chromosome 3"/>
</dbReference>
<dbReference type="InterPro" id="IPR007290">
    <property type="entry name" value="Arv1"/>
</dbReference>
<keyword evidence="4 10" id="KW-0812">Transmembrane</keyword>
<dbReference type="AlphaFoldDB" id="A0A9J6BLL7"/>
<keyword evidence="6 10" id="KW-1133">Transmembrane helix</keyword>
<feature type="transmembrane region" description="Helical" evidence="10">
    <location>
        <begin position="91"/>
        <end position="108"/>
    </location>
</feature>
<evidence type="ECO:0000256" key="8">
    <source>
        <dbReference type="ARBA" id="ARBA00023098"/>
    </source>
</evidence>
<organism evidence="11 12">
    <name type="scientific">Polypedilum vanderplanki</name>
    <name type="common">Sleeping chironomid midge</name>
    <dbReference type="NCBI Taxonomy" id="319348"/>
    <lineage>
        <taxon>Eukaryota</taxon>
        <taxon>Metazoa</taxon>
        <taxon>Ecdysozoa</taxon>
        <taxon>Arthropoda</taxon>
        <taxon>Hexapoda</taxon>
        <taxon>Insecta</taxon>
        <taxon>Pterygota</taxon>
        <taxon>Neoptera</taxon>
        <taxon>Endopterygota</taxon>
        <taxon>Diptera</taxon>
        <taxon>Nematocera</taxon>
        <taxon>Chironomoidea</taxon>
        <taxon>Chironomidae</taxon>
        <taxon>Chironominae</taxon>
        <taxon>Polypedilum</taxon>
        <taxon>Polypedilum</taxon>
    </lineage>
</organism>
<dbReference type="Pfam" id="PF04161">
    <property type="entry name" value="Arv1"/>
    <property type="match status" value="1"/>
</dbReference>
<dbReference type="GO" id="GO:0005794">
    <property type="term" value="C:Golgi apparatus"/>
    <property type="evidence" value="ECO:0007669"/>
    <property type="project" value="TreeGrafter"/>
</dbReference>
<evidence type="ECO:0000256" key="10">
    <source>
        <dbReference type="RuleBase" id="RU368065"/>
    </source>
</evidence>
<evidence type="ECO:0000256" key="2">
    <source>
        <dbReference type="ARBA" id="ARBA00009187"/>
    </source>
</evidence>
<comment type="caution">
    <text evidence="11">The sequence shown here is derived from an EMBL/GenBank/DDBJ whole genome shotgun (WGS) entry which is preliminary data.</text>
</comment>
<comment type="similarity">
    <text evidence="2 10">Belongs to the ARV1 family.</text>
</comment>
<evidence type="ECO:0000256" key="4">
    <source>
        <dbReference type="ARBA" id="ARBA00022692"/>
    </source>
</evidence>
<feature type="transmembrane region" description="Helical" evidence="10">
    <location>
        <begin position="169"/>
        <end position="189"/>
    </location>
</feature>
<keyword evidence="12" id="KW-1185">Reference proteome</keyword>
<dbReference type="PANTHER" id="PTHR14467">
    <property type="entry name" value="ARV1"/>
    <property type="match status" value="1"/>
</dbReference>
<evidence type="ECO:0000256" key="6">
    <source>
        <dbReference type="ARBA" id="ARBA00022989"/>
    </source>
</evidence>
<evidence type="ECO:0000256" key="5">
    <source>
        <dbReference type="ARBA" id="ARBA00022824"/>
    </source>
</evidence>
<name>A0A9J6BLL7_POLVA</name>
<dbReference type="GO" id="GO:0032366">
    <property type="term" value="P:intracellular sterol transport"/>
    <property type="evidence" value="ECO:0007669"/>
    <property type="project" value="UniProtKB-UniRule"/>
</dbReference>
<dbReference type="GO" id="GO:0032541">
    <property type="term" value="C:cortical endoplasmic reticulum"/>
    <property type="evidence" value="ECO:0007669"/>
    <property type="project" value="TreeGrafter"/>
</dbReference>
<protein>
    <recommendedName>
        <fullName evidence="10">Protein ARV</fullName>
    </recommendedName>
</protein>
<dbReference type="GO" id="GO:0005789">
    <property type="term" value="C:endoplasmic reticulum membrane"/>
    <property type="evidence" value="ECO:0007669"/>
    <property type="project" value="UniProtKB-SubCell"/>
</dbReference>
<gene>
    <name evidence="11" type="ORF">PVAND_000547</name>
</gene>
<feature type="transmembrane region" description="Helical" evidence="10">
    <location>
        <begin position="128"/>
        <end position="148"/>
    </location>
</feature>
<keyword evidence="8 10" id="KW-0443">Lipid metabolism</keyword>
<evidence type="ECO:0000256" key="3">
    <source>
        <dbReference type="ARBA" id="ARBA00022448"/>
    </source>
</evidence>
<feature type="transmembrane region" description="Helical" evidence="10">
    <location>
        <begin position="227"/>
        <end position="246"/>
    </location>
</feature>
<keyword evidence="5 10" id="KW-0256">Endoplasmic reticulum</keyword>
<dbReference type="PANTHER" id="PTHR14467:SF0">
    <property type="entry name" value="PROTEIN ARV1"/>
    <property type="match status" value="1"/>
</dbReference>
<dbReference type="GO" id="GO:0016125">
    <property type="term" value="P:sterol metabolic process"/>
    <property type="evidence" value="ECO:0007669"/>
    <property type="project" value="UniProtKB-UniRule"/>
</dbReference>
<dbReference type="EMBL" id="JADBJN010000003">
    <property type="protein sequence ID" value="KAG5670270.1"/>
    <property type="molecule type" value="Genomic_DNA"/>
</dbReference>
<comment type="function">
    <text evidence="10">Mediator of sterol homeostasis involved in sterol uptake, trafficking and distribution into membranes.</text>
</comment>
<reference evidence="11" key="1">
    <citation type="submission" date="2021-03" db="EMBL/GenBank/DDBJ databases">
        <title>Chromosome level genome of the anhydrobiotic midge Polypedilum vanderplanki.</title>
        <authorList>
            <person name="Yoshida Y."/>
            <person name="Kikawada T."/>
            <person name="Gusev O."/>
        </authorList>
    </citation>
    <scope>NUCLEOTIDE SEQUENCE</scope>
    <source>
        <strain evidence="11">NIAS01</strain>
        <tissue evidence="11">Whole body or cell culture</tissue>
    </source>
</reference>
<sequence>MEKIQQMKYIFFKTKQQEPDEPKYRCINCSHPLKELYKTYSPTIQKLVECDKCNKIADNLIEFDNLYIIINLILLSTEAQRHVLYNTTCKNLYKILMIIIMLESYFIWNEVTEKSEINLNNDPLFMEKGFYLSTLQIASSNLTFFIIIRIISCWAEDKMYRTKNLTLDLLRGFMLASIAKFFFLPIIIWSDNISGLNRSTHLTLVIGYFLISLIYIHSTITGCTRKISASAILLSFIINKYIWLHLNFKNIF</sequence>
<comment type="subcellular location">
    <subcellularLocation>
        <location evidence="1 10">Endoplasmic reticulum membrane</location>
        <topology evidence="1 10">Multi-pass membrane protein</topology>
    </subcellularLocation>
</comment>
<keyword evidence="7 10" id="KW-0445">Lipid transport</keyword>
<dbReference type="GO" id="GO:0006665">
    <property type="term" value="P:sphingolipid metabolic process"/>
    <property type="evidence" value="ECO:0007669"/>
    <property type="project" value="TreeGrafter"/>
</dbReference>
<evidence type="ECO:0000256" key="9">
    <source>
        <dbReference type="ARBA" id="ARBA00023136"/>
    </source>
</evidence>
<evidence type="ECO:0000313" key="12">
    <source>
        <dbReference type="Proteomes" id="UP001107558"/>
    </source>
</evidence>
<proteinExistence type="inferred from homology"/>
<evidence type="ECO:0000313" key="11">
    <source>
        <dbReference type="EMBL" id="KAG5670270.1"/>
    </source>
</evidence>
<keyword evidence="9 10" id="KW-0472">Membrane</keyword>
<evidence type="ECO:0000256" key="1">
    <source>
        <dbReference type="ARBA" id="ARBA00004477"/>
    </source>
</evidence>
<accession>A0A9J6BLL7</accession>
<feature type="transmembrane region" description="Helical" evidence="10">
    <location>
        <begin position="201"/>
        <end position="220"/>
    </location>
</feature>
<dbReference type="OrthoDB" id="2192830at2759"/>